<comment type="function">
    <text evidence="2">Antitoxin component of a type II toxin-antitoxin (TA) system.</text>
</comment>
<keyword evidence="4" id="KW-1185">Reference proteome</keyword>
<reference evidence="3 4" key="1">
    <citation type="submission" date="2014-07" db="EMBL/GenBank/DDBJ databases">
        <title>Draft genome of Clostridium celerecrescens 152B isolated from sediments associated with methane hydrate from Krishna Godavari basin.</title>
        <authorList>
            <person name="Honkalas V.S."/>
            <person name="Dabir A.P."/>
            <person name="Arora P."/>
            <person name="Dhakephalkar P.K."/>
        </authorList>
    </citation>
    <scope>NUCLEOTIDE SEQUENCE [LARGE SCALE GENOMIC DNA]</scope>
    <source>
        <strain evidence="3 4">152B</strain>
    </source>
</reference>
<dbReference type="OrthoDB" id="9795585at2"/>
<evidence type="ECO:0000256" key="2">
    <source>
        <dbReference type="RuleBase" id="RU362080"/>
    </source>
</evidence>
<dbReference type="Pfam" id="PF02604">
    <property type="entry name" value="PhdYeFM_antitox"/>
    <property type="match status" value="1"/>
</dbReference>
<organism evidence="3 4">
    <name type="scientific">Lacrimispora celerecrescens</name>
    <dbReference type="NCBI Taxonomy" id="29354"/>
    <lineage>
        <taxon>Bacteria</taxon>
        <taxon>Bacillati</taxon>
        <taxon>Bacillota</taxon>
        <taxon>Clostridia</taxon>
        <taxon>Lachnospirales</taxon>
        <taxon>Lachnospiraceae</taxon>
        <taxon>Lacrimispora</taxon>
    </lineage>
</organism>
<dbReference type="NCBIfam" id="TIGR01552">
    <property type="entry name" value="phd_fam"/>
    <property type="match status" value="1"/>
</dbReference>
<dbReference type="AlphaFoldDB" id="A0A084JBU4"/>
<gene>
    <name evidence="3" type="ORF">IO98_23050</name>
</gene>
<evidence type="ECO:0000313" key="3">
    <source>
        <dbReference type="EMBL" id="KEZ86428.1"/>
    </source>
</evidence>
<evidence type="ECO:0000256" key="1">
    <source>
        <dbReference type="ARBA" id="ARBA00009981"/>
    </source>
</evidence>
<dbReference type="RefSeq" id="WP_038284944.1">
    <property type="nucleotide sequence ID" value="NZ_JPME01000045.1"/>
</dbReference>
<dbReference type="STRING" id="29354.IO98_23050"/>
<dbReference type="InterPro" id="IPR036165">
    <property type="entry name" value="YefM-like_sf"/>
</dbReference>
<comment type="similarity">
    <text evidence="1 2">Belongs to the phD/YefM antitoxin family.</text>
</comment>
<evidence type="ECO:0000313" key="4">
    <source>
        <dbReference type="Proteomes" id="UP000028525"/>
    </source>
</evidence>
<dbReference type="Proteomes" id="UP000028525">
    <property type="component" value="Unassembled WGS sequence"/>
</dbReference>
<comment type="caution">
    <text evidence="3">The sequence shown here is derived from an EMBL/GenBank/DDBJ whole genome shotgun (WGS) entry which is preliminary data.</text>
</comment>
<name>A0A084JBU4_9FIRM</name>
<sequence length="93" mass="10693">METIRPSSDLRNKYPVISSLTRETKEPVFITVNGREDTVIMGHAQYRKMKAELELLKMLAEAQADVDNERTAPIEDTFSDIRETLFEAKAYEV</sequence>
<dbReference type="SUPFAM" id="SSF143120">
    <property type="entry name" value="YefM-like"/>
    <property type="match status" value="1"/>
</dbReference>
<dbReference type="Gene3D" id="3.40.1620.10">
    <property type="entry name" value="YefM-like domain"/>
    <property type="match status" value="1"/>
</dbReference>
<protein>
    <recommendedName>
        <fullName evidence="2">Antitoxin</fullName>
    </recommendedName>
</protein>
<accession>A0A084JBU4</accession>
<dbReference type="EMBL" id="JPME01000045">
    <property type="protein sequence ID" value="KEZ86428.1"/>
    <property type="molecule type" value="Genomic_DNA"/>
</dbReference>
<dbReference type="InterPro" id="IPR006442">
    <property type="entry name" value="Antitoxin_Phd/YefM"/>
</dbReference>
<proteinExistence type="inferred from homology"/>